<dbReference type="RefSeq" id="XP_045957848.1">
    <property type="nucleotide sequence ID" value="XM_046100281.1"/>
</dbReference>
<proteinExistence type="predicted"/>
<keyword evidence="2" id="KW-1185">Reference proteome</keyword>
<reference evidence="1" key="1">
    <citation type="journal article" date="2021" name="Nat. Commun.">
        <title>Genetic determinants of endophytism in the Arabidopsis root mycobiome.</title>
        <authorList>
            <person name="Mesny F."/>
            <person name="Miyauchi S."/>
            <person name="Thiergart T."/>
            <person name="Pickel B."/>
            <person name="Atanasova L."/>
            <person name="Karlsson M."/>
            <person name="Huettel B."/>
            <person name="Barry K.W."/>
            <person name="Haridas S."/>
            <person name="Chen C."/>
            <person name="Bauer D."/>
            <person name="Andreopoulos W."/>
            <person name="Pangilinan J."/>
            <person name="LaButti K."/>
            <person name="Riley R."/>
            <person name="Lipzen A."/>
            <person name="Clum A."/>
            <person name="Drula E."/>
            <person name="Henrissat B."/>
            <person name="Kohler A."/>
            <person name="Grigoriev I.V."/>
            <person name="Martin F.M."/>
            <person name="Hacquard S."/>
        </authorList>
    </citation>
    <scope>NUCLEOTIDE SEQUENCE</scope>
    <source>
        <strain evidence="1">MPI-SDFR-AT-0073</strain>
    </source>
</reference>
<accession>A0A9P8UK41</accession>
<evidence type="ECO:0000313" key="1">
    <source>
        <dbReference type="EMBL" id="KAH6653571.1"/>
    </source>
</evidence>
<protein>
    <submittedName>
        <fullName evidence="1">Uncharacterized protein</fullName>
    </submittedName>
</protein>
<name>A0A9P8UK41_9PEZI</name>
<dbReference type="AlphaFoldDB" id="A0A9P8UK41"/>
<organism evidence="1 2">
    <name type="scientific">Truncatella angustata</name>
    <dbReference type="NCBI Taxonomy" id="152316"/>
    <lineage>
        <taxon>Eukaryota</taxon>
        <taxon>Fungi</taxon>
        <taxon>Dikarya</taxon>
        <taxon>Ascomycota</taxon>
        <taxon>Pezizomycotina</taxon>
        <taxon>Sordariomycetes</taxon>
        <taxon>Xylariomycetidae</taxon>
        <taxon>Amphisphaeriales</taxon>
        <taxon>Sporocadaceae</taxon>
        <taxon>Truncatella</taxon>
    </lineage>
</organism>
<gene>
    <name evidence="1" type="ORF">BKA67DRAFT_537215</name>
</gene>
<sequence>MPNNLDYKTKIFQTIAPKDWLEKMIGVGLIPTLIGRNSQIFETLTTQGELPRNTSGEEPIYLALVLFESERYESQASVSHGFPHKELLLEKLESDGDWTDGAKRDIFLPRSNIKLNVDHINYGESELPLTAVVRRIVENNPNQTWVLNEITTSAISYGKGDIEVENAFYDWQKQRLYVVATIGKCVDTWIFGTKGKERD</sequence>
<comment type="caution">
    <text evidence="1">The sequence shown here is derived from an EMBL/GenBank/DDBJ whole genome shotgun (WGS) entry which is preliminary data.</text>
</comment>
<dbReference type="Proteomes" id="UP000758603">
    <property type="component" value="Unassembled WGS sequence"/>
</dbReference>
<evidence type="ECO:0000313" key="2">
    <source>
        <dbReference type="Proteomes" id="UP000758603"/>
    </source>
</evidence>
<dbReference type="GeneID" id="70129173"/>
<dbReference type="EMBL" id="JAGPXC010000005">
    <property type="protein sequence ID" value="KAH6653571.1"/>
    <property type="molecule type" value="Genomic_DNA"/>
</dbReference>